<feature type="transmembrane region" description="Helical" evidence="1">
    <location>
        <begin position="84"/>
        <end position="102"/>
    </location>
</feature>
<keyword evidence="1" id="KW-0812">Transmembrane</keyword>
<evidence type="ECO:0000256" key="1">
    <source>
        <dbReference type="SAM" id="Phobius"/>
    </source>
</evidence>
<sequence>MYILCYQNEPELNYKEAKCALVEGNVIIMLSLLISSAIWPVRHISSILLVACLDLYLCSNYYLAKQACSLTSEKAIRRAYIFGFVYKVLYLHLALALVFAILKWHKLANYEELYSIKMAYFVGMLVILKGIVWNILDLEEERKDKFRQSLSKW</sequence>
<keyword evidence="3" id="KW-1185">Reference proteome</keyword>
<evidence type="ECO:0000313" key="3">
    <source>
        <dbReference type="Proteomes" id="UP000070080"/>
    </source>
</evidence>
<feature type="transmembrane region" description="Helical" evidence="1">
    <location>
        <begin position="20"/>
        <end position="38"/>
    </location>
</feature>
<protein>
    <submittedName>
        <fullName evidence="2">Uncharacterized protein</fullName>
    </submittedName>
</protein>
<keyword evidence="1" id="KW-1133">Transmembrane helix</keyword>
<evidence type="ECO:0000313" key="2">
    <source>
        <dbReference type="EMBL" id="KXB42212.1"/>
    </source>
</evidence>
<reference evidence="3" key="1">
    <citation type="submission" date="2016-01" db="EMBL/GenBank/DDBJ databases">
        <authorList>
            <person name="Mitreva M."/>
            <person name="Pepin K.H."/>
            <person name="Mihindukulasuriya K.A."/>
            <person name="Fulton R."/>
            <person name="Fronick C."/>
            <person name="O'Laughlin M."/>
            <person name="Miner T."/>
            <person name="Herter B."/>
            <person name="Rosa B.A."/>
            <person name="Cordes M."/>
            <person name="Tomlinson C."/>
            <person name="Wollam A."/>
            <person name="Palsikar V.B."/>
            <person name="Mardis E.R."/>
            <person name="Wilson R.K."/>
        </authorList>
    </citation>
    <scope>NUCLEOTIDE SEQUENCE [LARGE SCALE GENOMIC DNA]</scope>
    <source>
        <strain evidence="3">KA00274</strain>
    </source>
</reference>
<feature type="transmembrane region" description="Helical" evidence="1">
    <location>
        <begin position="44"/>
        <end position="63"/>
    </location>
</feature>
<dbReference type="AlphaFoldDB" id="A0A133YG83"/>
<accession>A0A133YG83</accession>
<organism evidence="2 3">
    <name type="scientific">Amygdalobacter nucleatus</name>
    <dbReference type="NCBI Taxonomy" id="3029274"/>
    <lineage>
        <taxon>Bacteria</taxon>
        <taxon>Bacillati</taxon>
        <taxon>Bacillota</taxon>
        <taxon>Clostridia</taxon>
        <taxon>Eubacteriales</taxon>
        <taxon>Oscillospiraceae</taxon>
        <taxon>Amygdalobacter</taxon>
    </lineage>
</organism>
<proteinExistence type="predicted"/>
<dbReference type="RefSeq" id="WP_066713223.1">
    <property type="nucleotide sequence ID" value="NZ_CP118869.1"/>
</dbReference>
<dbReference type="Proteomes" id="UP000070080">
    <property type="component" value="Unassembled WGS sequence"/>
</dbReference>
<feature type="transmembrane region" description="Helical" evidence="1">
    <location>
        <begin position="114"/>
        <end position="136"/>
    </location>
</feature>
<dbReference type="EMBL" id="LSCV01000005">
    <property type="protein sequence ID" value="KXB42212.1"/>
    <property type="molecule type" value="Genomic_DNA"/>
</dbReference>
<keyword evidence="1" id="KW-0472">Membrane</keyword>
<name>A0A133YG83_9FIRM</name>
<comment type="caution">
    <text evidence="2">The sequence shown here is derived from an EMBL/GenBank/DDBJ whole genome shotgun (WGS) entry which is preliminary data.</text>
</comment>
<gene>
    <name evidence="2" type="ORF">HMPREF1872_00386</name>
</gene>